<proteinExistence type="predicted"/>
<organism evidence="2 3">
    <name type="scientific">Actinomadura macrotermitis</name>
    <dbReference type="NCBI Taxonomy" id="2585200"/>
    <lineage>
        <taxon>Bacteria</taxon>
        <taxon>Bacillati</taxon>
        <taxon>Actinomycetota</taxon>
        <taxon>Actinomycetes</taxon>
        <taxon>Streptosporangiales</taxon>
        <taxon>Thermomonosporaceae</taxon>
        <taxon>Actinomadura</taxon>
    </lineage>
</organism>
<accession>A0A7K0C0R1</accession>
<evidence type="ECO:0000313" key="2">
    <source>
        <dbReference type="EMBL" id="MQY07051.1"/>
    </source>
</evidence>
<evidence type="ECO:0000313" key="3">
    <source>
        <dbReference type="Proteomes" id="UP000487268"/>
    </source>
</evidence>
<name>A0A7K0C0R1_9ACTN</name>
<dbReference type="Gene3D" id="1.20.120.450">
    <property type="entry name" value="dinb family like domain"/>
    <property type="match status" value="1"/>
</dbReference>
<dbReference type="AlphaFoldDB" id="A0A7K0C0R1"/>
<dbReference type="Pfam" id="PF11716">
    <property type="entry name" value="MDMPI_N"/>
    <property type="match status" value="1"/>
</dbReference>
<dbReference type="InterPro" id="IPR034660">
    <property type="entry name" value="DinB/YfiT-like"/>
</dbReference>
<feature type="domain" description="Mycothiol-dependent maleylpyruvate isomerase metal-binding" evidence="1">
    <location>
        <begin position="4"/>
        <end position="123"/>
    </location>
</feature>
<reference evidence="2 3" key="1">
    <citation type="submission" date="2019-10" db="EMBL/GenBank/DDBJ databases">
        <title>Actinomadura rubteroloni sp. nov. and Actinomadura macrotermitis sp. nov., isolated from the gut of fungus growing-termite Macrotermes natalensis.</title>
        <authorList>
            <person name="Benndorf R."/>
            <person name="Martin K."/>
            <person name="Kuefner M."/>
            <person name="De Beer W."/>
            <person name="Kaster A.-K."/>
            <person name="Vollmers J."/>
            <person name="Poulsen M."/>
            <person name="Beemelmanns C."/>
        </authorList>
    </citation>
    <scope>NUCLEOTIDE SEQUENCE [LARGE SCALE GENOMIC DNA]</scope>
    <source>
        <strain evidence="2 3">RB68</strain>
    </source>
</reference>
<dbReference type="InterPro" id="IPR017520">
    <property type="entry name" value="CHP03086"/>
</dbReference>
<gene>
    <name evidence="2" type="ORF">ACRB68_51480</name>
</gene>
<dbReference type="InterPro" id="IPR017517">
    <property type="entry name" value="Maleyloyr_isom"/>
</dbReference>
<protein>
    <recommendedName>
        <fullName evidence="1">Mycothiol-dependent maleylpyruvate isomerase metal-binding domain-containing protein</fullName>
    </recommendedName>
</protein>
<keyword evidence="3" id="KW-1185">Reference proteome</keyword>
<dbReference type="EMBL" id="WEGH01000003">
    <property type="protein sequence ID" value="MQY07051.1"/>
    <property type="molecule type" value="Genomic_DNA"/>
</dbReference>
<dbReference type="NCBIfam" id="TIGR03086">
    <property type="entry name" value="TIGR03086 family metal-binding protein"/>
    <property type="match status" value="1"/>
</dbReference>
<comment type="caution">
    <text evidence="2">The sequence shown here is derived from an EMBL/GenBank/DDBJ whole genome shotgun (WGS) entry which is preliminary data.</text>
</comment>
<dbReference type="SUPFAM" id="SSF109854">
    <property type="entry name" value="DinB/YfiT-like putative metalloenzymes"/>
    <property type="match status" value="1"/>
</dbReference>
<sequence length="182" mass="20047">MTEFAAECARIARGVPAGPLEGPSPCGDFDARTLVNHWVLFTSHGLERRARRETLPEEMMEHDFTAEPDWAERYAEQLDRAVKAWGDPAAWEGEIDLGSMSVPASGIAGMVVLEMGLHGWDVATMTGQEFTVSDEAARYLLGLVEENAEMYRQFDGFAEPAQVDEGADAFRRAVALSGRDPR</sequence>
<dbReference type="InterPro" id="IPR024344">
    <property type="entry name" value="MDMPI_metal-binding"/>
</dbReference>
<dbReference type="NCBIfam" id="TIGR03083">
    <property type="entry name" value="maleylpyruvate isomerase family mycothiol-dependent enzyme"/>
    <property type="match status" value="1"/>
</dbReference>
<dbReference type="GO" id="GO:0046872">
    <property type="term" value="F:metal ion binding"/>
    <property type="evidence" value="ECO:0007669"/>
    <property type="project" value="InterPro"/>
</dbReference>
<dbReference type="Proteomes" id="UP000487268">
    <property type="component" value="Unassembled WGS sequence"/>
</dbReference>
<evidence type="ECO:0000259" key="1">
    <source>
        <dbReference type="Pfam" id="PF11716"/>
    </source>
</evidence>